<evidence type="ECO:0000313" key="2">
    <source>
        <dbReference type="Proteomes" id="UP001153069"/>
    </source>
</evidence>
<dbReference type="Proteomes" id="UP001153069">
    <property type="component" value="Unassembled WGS sequence"/>
</dbReference>
<dbReference type="AlphaFoldDB" id="A0A9N8DQD9"/>
<comment type="caution">
    <text evidence="1">The sequence shown here is derived from an EMBL/GenBank/DDBJ whole genome shotgun (WGS) entry which is preliminary data.</text>
</comment>
<gene>
    <name evidence="1" type="ORF">SEMRO_297_G110900.1</name>
</gene>
<accession>A0A9N8DQD9</accession>
<organism evidence="1 2">
    <name type="scientific">Seminavis robusta</name>
    <dbReference type="NCBI Taxonomy" id="568900"/>
    <lineage>
        <taxon>Eukaryota</taxon>
        <taxon>Sar</taxon>
        <taxon>Stramenopiles</taxon>
        <taxon>Ochrophyta</taxon>
        <taxon>Bacillariophyta</taxon>
        <taxon>Bacillariophyceae</taxon>
        <taxon>Bacillariophycidae</taxon>
        <taxon>Naviculales</taxon>
        <taxon>Naviculaceae</taxon>
        <taxon>Seminavis</taxon>
    </lineage>
</organism>
<sequence>MSSIKFKKWSSTGGHPLVSGVSDCSKLERVRVFVSFLNSCKLLDVVRRVEKTFTFGKGDRTFECMWTHFCMELQFGDRFAILERTQDGVMFTERKIDSSSEVETWTGVPDDHVTFGQIMDFYEKELGSPYKFTSKNCKHFAYDFFRRIMRQQENLYFGKFCRGHEDVFRWKTS</sequence>
<reference evidence="1" key="1">
    <citation type="submission" date="2020-06" db="EMBL/GenBank/DDBJ databases">
        <authorList>
            <consortium name="Plant Systems Biology data submission"/>
        </authorList>
    </citation>
    <scope>NUCLEOTIDE SEQUENCE</scope>
    <source>
        <strain evidence="1">D6</strain>
    </source>
</reference>
<name>A0A9N8DQD9_9STRA</name>
<dbReference type="OrthoDB" id="10608422at2759"/>
<protein>
    <submittedName>
        <fullName evidence="1">Uncharacterized protein</fullName>
    </submittedName>
</protein>
<keyword evidence="2" id="KW-1185">Reference proteome</keyword>
<evidence type="ECO:0000313" key="1">
    <source>
        <dbReference type="EMBL" id="CAB9507212.1"/>
    </source>
</evidence>
<dbReference type="EMBL" id="CAICTM010000296">
    <property type="protein sequence ID" value="CAB9507212.1"/>
    <property type="molecule type" value="Genomic_DNA"/>
</dbReference>
<proteinExistence type="predicted"/>